<feature type="transmembrane region" description="Helical" evidence="8">
    <location>
        <begin position="82"/>
        <end position="103"/>
    </location>
</feature>
<comment type="caution">
    <text evidence="9">The sequence shown here is derived from an EMBL/GenBank/DDBJ whole genome shotgun (WGS) entry which is preliminary data.</text>
</comment>
<dbReference type="Proteomes" id="UP000319212">
    <property type="component" value="Unassembled WGS sequence"/>
</dbReference>
<evidence type="ECO:0000313" key="10">
    <source>
        <dbReference type="Proteomes" id="UP000319212"/>
    </source>
</evidence>
<dbReference type="InterPro" id="IPR042217">
    <property type="entry name" value="T4SS_VirB10/TrbI"/>
</dbReference>
<keyword evidence="4 8" id="KW-0812">Transmembrane</keyword>
<dbReference type="Gene3D" id="2.40.128.260">
    <property type="entry name" value="Type IV secretion system, VirB10/TraB/TrbI"/>
    <property type="match status" value="2"/>
</dbReference>
<dbReference type="Pfam" id="PF03743">
    <property type="entry name" value="TrbI"/>
    <property type="match status" value="1"/>
</dbReference>
<evidence type="ECO:0000256" key="2">
    <source>
        <dbReference type="ARBA" id="ARBA00010265"/>
    </source>
</evidence>
<evidence type="ECO:0000256" key="1">
    <source>
        <dbReference type="ARBA" id="ARBA00004162"/>
    </source>
</evidence>
<sequence>MWPASTTRAISDTNLICSAAAPCRAKWNGESNDGRGLSHEGISMTTPNLTDDAFDRAPSGADPGPRKRFAKPSHQGQGGRRIAFVIMLMAALACMLWLAYHLMRANVRAEPSLRPEPAVSAVSAIRLPSLPAPEMPKEAPKEDKYAQLMAYLNERFAAYDRLLNRPPPAPPKPPDLASVIYTLIGSSGNAGGLPSRPADGAADSGLSSQAADPSSGGRGGESMPDVQGALLAAAQRGMPVTQPNRGIDDMLKPSVLQGEPAAKMSNRSYLLAQGTSLECILETAIDTTVPGLTTCILSRDIYSDNSRVLLLEKGSKLVGEYRGALRNGDERLFLIWSRIVTPLGVAIRLNSPGTDMLGRAGVDGYIDNRYFERFGTALLVSILADAVPPVVEAASNKALRISGLVDNGAGGNGGMGSASATQSAGNQMGSEIIRQGTIVPPVLRKNQGDKVSILVSRDLDFSSIYALALKR</sequence>
<keyword evidence="6 8" id="KW-0472">Membrane</keyword>
<comment type="similarity">
    <text evidence="2">Belongs to the TrbI/VirB10 family.</text>
</comment>
<dbReference type="AlphaFoldDB" id="A0A502E2J0"/>
<dbReference type="InterPro" id="IPR005498">
    <property type="entry name" value="T4SS_VirB10/TraB/TrbI"/>
</dbReference>
<keyword evidence="5 8" id="KW-1133">Transmembrane helix</keyword>
<dbReference type="EMBL" id="RCZI01000001">
    <property type="protein sequence ID" value="TPG30756.1"/>
    <property type="molecule type" value="Genomic_DNA"/>
</dbReference>
<feature type="region of interest" description="Disordered" evidence="7">
    <location>
        <begin position="28"/>
        <end position="75"/>
    </location>
</feature>
<name>A0A502E2J0_9BURK</name>
<comment type="subcellular location">
    <subcellularLocation>
        <location evidence="1">Cell membrane</location>
        <topology evidence="1">Single-pass membrane protein</topology>
    </subcellularLocation>
</comment>
<dbReference type="GO" id="GO:0005886">
    <property type="term" value="C:plasma membrane"/>
    <property type="evidence" value="ECO:0007669"/>
    <property type="project" value="UniProtKB-SubCell"/>
</dbReference>
<organism evidence="9 10">
    <name type="scientific">Variovorax guangxiensis</name>
    <dbReference type="NCBI Taxonomy" id="1775474"/>
    <lineage>
        <taxon>Bacteria</taxon>
        <taxon>Pseudomonadati</taxon>
        <taxon>Pseudomonadota</taxon>
        <taxon>Betaproteobacteria</taxon>
        <taxon>Burkholderiales</taxon>
        <taxon>Comamonadaceae</taxon>
        <taxon>Variovorax</taxon>
    </lineage>
</organism>
<evidence type="ECO:0000256" key="3">
    <source>
        <dbReference type="ARBA" id="ARBA00022475"/>
    </source>
</evidence>
<dbReference type="InterPro" id="IPR047695">
    <property type="entry name" value="T4SS_VirB10/PtlG"/>
</dbReference>
<evidence type="ECO:0000313" key="9">
    <source>
        <dbReference type="EMBL" id="TPG30756.1"/>
    </source>
</evidence>
<dbReference type="NCBIfam" id="NF038091">
    <property type="entry name" value="T4SS_VirB10"/>
    <property type="match status" value="1"/>
</dbReference>
<evidence type="ECO:0000256" key="5">
    <source>
        <dbReference type="ARBA" id="ARBA00022989"/>
    </source>
</evidence>
<keyword evidence="3" id="KW-1003">Cell membrane</keyword>
<evidence type="ECO:0000256" key="8">
    <source>
        <dbReference type="SAM" id="Phobius"/>
    </source>
</evidence>
<gene>
    <name evidence="9" type="ORF">EAH82_04625</name>
</gene>
<feature type="region of interest" description="Disordered" evidence="7">
    <location>
        <begin position="191"/>
        <end position="224"/>
    </location>
</feature>
<reference evidence="9 10" key="1">
    <citation type="journal article" date="2019" name="Environ. Microbiol.">
        <title>Species interactions and distinct microbial communities in high Arctic permafrost affected cryosols are associated with the CH4 and CO2 gas fluxes.</title>
        <authorList>
            <person name="Altshuler I."/>
            <person name="Hamel J."/>
            <person name="Turney S."/>
            <person name="Magnuson E."/>
            <person name="Levesque R."/>
            <person name="Greer C."/>
            <person name="Whyte L.G."/>
        </authorList>
    </citation>
    <scope>NUCLEOTIDE SEQUENCE [LARGE SCALE GENOMIC DNA]</scope>
    <source>
        <strain evidence="9 10">S06.C</strain>
    </source>
</reference>
<evidence type="ECO:0000256" key="7">
    <source>
        <dbReference type="SAM" id="MobiDB-lite"/>
    </source>
</evidence>
<dbReference type="OrthoDB" id="9766860at2"/>
<evidence type="ECO:0000256" key="6">
    <source>
        <dbReference type="ARBA" id="ARBA00023136"/>
    </source>
</evidence>
<evidence type="ECO:0000256" key="4">
    <source>
        <dbReference type="ARBA" id="ARBA00022692"/>
    </source>
</evidence>
<protein>
    <submittedName>
        <fullName evidence="9">TrbI/VirB10 family protein</fullName>
    </submittedName>
</protein>
<dbReference type="CDD" id="cd16429">
    <property type="entry name" value="VirB10"/>
    <property type="match status" value="1"/>
</dbReference>
<proteinExistence type="inferred from homology"/>
<accession>A0A502E2J0</accession>